<organism evidence="14 15">
    <name type="scientific">Phytophthora kernoviae</name>
    <dbReference type="NCBI Taxonomy" id="325452"/>
    <lineage>
        <taxon>Eukaryota</taxon>
        <taxon>Sar</taxon>
        <taxon>Stramenopiles</taxon>
        <taxon>Oomycota</taxon>
        <taxon>Peronosporomycetes</taxon>
        <taxon>Peronosporales</taxon>
        <taxon>Peronosporaceae</taxon>
        <taxon>Phytophthora</taxon>
    </lineage>
</organism>
<dbReference type="Gene3D" id="1.50.40.10">
    <property type="entry name" value="Mitochondrial carrier domain"/>
    <property type="match status" value="2"/>
</dbReference>
<gene>
    <name evidence="13" type="ORF">BBJ29_002272</name>
    <name evidence="14" type="ORF">BBP00_00004874</name>
</gene>
<dbReference type="Proteomes" id="UP000277300">
    <property type="component" value="Unassembled WGS sequence"/>
</dbReference>
<evidence type="ECO:0000313" key="16">
    <source>
        <dbReference type="Proteomes" id="UP000284657"/>
    </source>
</evidence>
<name>A0A3F2RQJ6_9STRA</name>
<evidence type="ECO:0000256" key="2">
    <source>
        <dbReference type="ARBA" id="ARBA00006375"/>
    </source>
</evidence>
<evidence type="ECO:0000256" key="3">
    <source>
        <dbReference type="ARBA" id="ARBA00022448"/>
    </source>
</evidence>
<reference evidence="15 16" key="1">
    <citation type="submission" date="2018-07" db="EMBL/GenBank/DDBJ databases">
        <title>Genome sequencing of oomycete isolates from Chile give support for New Zealand origin for Phytophthora kernoviae and make available the first Nothophytophthora sp. genome.</title>
        <authorList>
            <person name="Studholme D.J."/>
            <person name="Sanfuentes E."/>
            <person name="Panda P."/>
            <person name="Hill R."/>
            <person name="Sambles C."/>
            <person name="Grant M."/>
            <person name="Williams N.M."/>
            <person name="Mcdougal R.L."/>
        </authorList>
    </citation>
    <scope>NUCLEOTIDE SEQUENCE [LARGE SCALE GENOMIC DNA]</scope>
    <source>
        <strain evidence="14">Chile6</strain>
        <strain evidence="13">Chile7</strain>
    </source>
</reference>
<proteinExistence type="inferred from homology"/>
<keyword evidence="4 10" id="KW-0812">Transmembrane</keyword>
<keyword evidence="7 12" id="KW-1133">Transmembrane helix</keyword>
<dbReference type="GO" id="GO:1990542">
    <property type="term" value="P:mitochondrial transmembrane transport"/>
    <property type="evidence" value="ECO:0007669"/>
    <property type="project" value="InterPro"/>
</dbReference>
<dbReference type="PANTHER" id="PTHR45760:SF2">
    <property type="entry name" value="FI19922P1-RELATED"/>
    <property type="match status" value="1"/>
</dbReference>
<feature type="repeat" description="Solcar" evidence="10">
    <location>
        <begin position="141"/>
        <end position="223"/>
    </location>
</feature>
<dbReference type="GO" id="GO:0005743">
    <property type="term" value="C:mitochondrial inner membrane"/>
    <property type="evidence" value="ECO:0007669"/>
    <property type="project" value="UniProtKB-SubCell"/>
</dbReference>
<keyword evidence="9 10" id="KW-0472">Membrane</keyword>
<dbReference type="OrthoDB" id="1747031at2759"/>
<dbReference type="Pfam" id="PF00153">
    <property type="entry name" value="Mito_carr"/>
    <property type="match status" value="4"/>
</dbReference>
<evidence type="ECO:0000256" key="6">
    <source>
        <dbReference type="ARBA" id="ARBA00022792"/>
    </source>
</evidence>
<evidence type="ECO:0000256" key="11">
    <source>
        <dbReference type="RuleBase" id="RU000488"/>
    </source>
</evidence>
<dbReference type="PANTHER" id="PTHR45760">
    <property type="entry name" value="FI19922P1-RELATED"/>
    <property type="match status" value="1"/>
</dbReference>
<evidence type="ECO:0000256" key="10">
    <source>
        <dbReference type="PROSITE-ProRule" id="PRU00282"/>
    </source>
</evidence>
<keyword evidence="3 11" id="KW-0813">Transport</keyword>
<evidence type="ECO:0000256" key="9">
    <source>
        <dbReference type="ARBA" id="ARBA00023136"/>
    </source>
</evidence>
<dbReference type="InterPro" id="IPR018108">
    <property type="entry name" value="MCP_transmembrane"/>
</dbReference>
<keyword evidence="6" id="KW-0999">Mitochondrion inner membrane</keyword>
<feature type="repeat" description="Solcar" evidence="10">
    <location>
        <begin position="2"/>
        <end position="132"/>
    </location>
</feature>
<sequence length="329" mass="35734">MDETIKKSVAASVGAVITSLVVTPLEVVKTRMQVQVPNVVHASLAVQKCPYYNFSNGLTDTMLRKETLLTRCKCSAQQICSPPKPDSTLFTMARIARLEGPLALYAGLPPTLLTAIPATAVYFTSYEMLLKKFKGAFPEHNHGVLAMAAGGLARGAAASIFSPFELIRVQMQAVANAHPFATYVRKAWQGGPRQLFAGLGATLARDIPFSAFYWYGIEISKEYFSERLPIADPQRRRVYVAFISGVLAGVLATVGTHPFDVVKTRSQLVVYSKDMAPAPSFIRLLGQVWEAEGARGMTAGLIPRLVKVAPACAIMISSYEAIKLSFNVD</sequence>
<evidence type="ECO:0000256" key="4">
    <source>
        <dbReference type="ARBA" id="ARBA00022692"/>
    </source>
</evidence>
<protein>
    <recommendedName>
        <fullName evidence="17">Mitochondrial carrier protein</fullName>
    </recommendedName>
</protein>
<comment type="subcellular location">
    <subcellularLocation>
        <location evidence="1">Mitochondrion inner membrane</location>
        <topology evidence="1">Multi-pass membrane protein</topology>
    </subcellularLocation>
</comment>
<evidence type="ECO:0000313" key="15">
    <source>
        <dbReference type="Proteomes" id="UP000277300"/>
    </source>
</evidence>
<dbReference type="InterPro" id="IPR023395">
    <property type="entry name" value="MCP_dom_sf"/>
</dbReference>
<evidence type="ECO:0000256" key="7">
    <source>
        <dbReference type="ARBA" id="ARBA00022989"/>
    </source>
</evidence>
<evidence type="ECO:0000256" key="8">
    <source>
        <dbReference type="ARBA" id="ARBA00023128"/>
    </source>
</evidence>
<keyword evidence="5" id="KW-0677">Repeat</keyword>
<evidence type="ECO:0000313" key="14">
    <source>
        <dbReference type="EMBL" id="RLN62289.1"/>
    </source>
</evidence>
<evidence type="ECO:0000313" key="13">
    <source>
        <dbReference type="EMBL" id="RLN51510.1"/>
    </source>
</evidence>
<feature type="transmembrane region" description="Helical" evidence="12">
    <location>
        <begin position="102"/>
        <end position="123"/>
    </location>
</feature>
<dbReference type="EMBL" id="MBAD02001849">
    <property type="protein sequence ID" value="RLN51510.1"/>
    <property type="molecule type" value="Genomic_DNA"/>
</dbReference>
<keyword evidence="8" id="KW-0496">Mitochondrion</keyword>
<dbReference type="PROSITE" id="PS50920">
    <property type="entry name" value="SOLCAR"/>
    <property type="match status" value="3"/>
</dbReference>
<dbReference type="Proteomes" id="UP000284657">
    <property type="component" value="Unassembled WGS sequence"/>
</dbReference>
<dbReference type="EMBL" id="MBDO02000127">
    <property type="protein sequence ID" value="RLN62289.1"/>
    <property type="molecule type" value="Genomic_DNA"/>
</dbReference>
<comment type="similarity">
    <text evidence="2 11">Belongs to the mitochondrial carrier (TC 2.A.29) family.</text>
</comment>
<evidence type="ECO:0000256" key="12">
    <source>
        <dbReference type="SAM" id="Phobius"/>
    </source>
</evidence>
<comment type="caution">
    <text evidence="14">The sequence shown here is derived from an EMBL/GenBank/DDBJ whole genome shotgun (WGS) entry which is preliminary data.</text>
</comment>
<evidence type="ECO:0000256" key="1">
    <source>
        <dbReference type="ARBA" id="ARBA00004448"/>
    </source>
</evidence>
<feature type="transmembrane region" description="Helical" evidence="12">
    <location>
        <begin position="238"/>
        <end position="259"/>
    </location>
</feature>
<accession>A0A3F2RQJ6</accession>
<dbReference type="AlphaFoldDB" id="A0A3F2RQJ6"/>
<feature type="repeat" description="Solcar" evidence="10">
    <location>
        <begin position="236"/>
        <end position="325"/>
    </location>
</feature>
<evidence type="ECO:0008006" key="17">
    <source>
        <dbReference type="Google" id="ProtNLM"/>
    </source>
</evidence>
<feature type="transmembrane region" description="Helical" evidence="12">
    <location>
        <begin position="143"/>
        <end position="161"/>
    </location>
</feature>
<dbReference type="SUPFAM" id="SSF103506">
    <property type="entry name" value="Mitochondrial carrier"/>
    <property type="match status" value="1"/>
</dbReference>
<evidence type="ECO:0000256" key="5">
    <source>
        <dbReference type="ARBA" id="ARBA00022737"/>
    </source>
</evidence>
<dbReference type="InterPro" id="IPR045315">
    <property type="entry name" value="Mtm1-like"/>
</dbReference>